<keyword evidence="1" id="KW-0812">Transmembrane</keyword>
<accession>B0NV95</accession>
<gene>
    <name evidence="2" type="ORF">BACSTE_03434</name>
</gene>
<dbReference type="HOGENOM" id="CLU_1341052_0_0_10"/>
<dbReference type="EMBL" id="ABFZ02000022">
    <property type="protein sequence ID" value="EDS14288.1"/>
    <property type="molecule type" value="Genomic_DNA"/>
</dbReference>
<evidence type="ECO:0000256" key="1">
    <source>
        <dbReference type="SAM" id="Phobius"/>
    </source>
</evidence>
<keyword evidence="1" id="KW-1133">Transmembrane helix</keyword>
<evidence type="ECO:0000313" key="3">
    <source>
        <dbReference type="Proteomes" id="UP000004713"/>
    </source>
</evidence>
<keyword evidence="1" id="KW-0472">Membrane</keyword>
<reference evidence="2 3" key="1">
    <citation type="submission" date="2007-11" db="EMBL/GenBank/DDBJ databases">
        <title>Draft genome sequence of Bacteroides stercoris(ATCC 43183).</title>
        <authorList>
            <person name="Sudarsanam P."/>
            <person name="Ley R."/>
            <person name="Guruge J."/>
            <person name="Turnbaugh P.J."/>
            <person name="Mahowald M."/>
            <person name="Liep D."/>
            <person name="Gordon J."/>
        </authorList>
    </citation>
    <scope>NUCLEOTIDE SEQUENCE [LARGE SCALE GENOMIC DNA]</scope>
    <source>
        <strain evidence="2 3">ATCC 43183</strain>
    </source>
</reference>
<organism evidence="2 3">
    <name type="scientific">Bacteroides stercoris ATCC 43183</name>
    <dbReference type="NCBI Taxonomy" id="449673"/>
    <lineage>
        <taxon>Bacteria</taxon>
        <taxon>Pseudomonadati</taxon>
        <taxon>Bacteroidota</taxon>
        <taxon>Bacteroidia</taxon>
        <taxon>Bacteroidales</taxon>
        <taxon>Bacteroidaceae</taxon>
        <taxon>Bacteroides</taxon>
    </lineage>
</organism>
<evidence type="ECO:0000313" key="2">
    <source>
        <dbReference type="EMBL" id="EDS14288.1"/>
    </source>
</evidence>
<reference evidence="2 3" key="2">
    <citation type="submission" date="2007-11" db="EMBL/GenBank/DDBJ databases">
        <authorList>
            <person name="Fulton L."/>
            <person name="Clifton S."/>
            <person name="Fulton B."/>
            <person name="Xu J."/>
            <person name="Minx P."/>
            <person name="Pepin K.H."/>
            <person name="Johnson M."/>
            <person name="Thiruvilangam P."/>
            <person name="Bhonagiri V."/>
            <person name="Nash W.E."/>
            <person name="Mardis E.R."/>
            <person name="Wilson R.K."/>
        </authorList>
    </citation>
    <scope>NUCLEOTIDE SEQUENCE [LARGE SCALE GENOMIC DNA]</scope>
    <source>
        <strain evidence="2 3">ATCC 43183</strain>
    </source>
</reference>
<feature type="transmembrane region" description="Helical" evidence="1">
    <location>
        <begin position="140"/>
        <end position="159"/>
    </location>
</feature>
<dbReference type="AlphaFoldDB" id="B0NV95"/>
<protein>
    <submittedName>
        <fullName evidence="2">Uncharacterized protein</fullName>
    </submittedName>
</protein>
<proteinExistence type="predicted"/>
<dbReference type="Proteomes" id="UP000004713">
    <property type="component" value="Unassembled WGS sequence"/>
</dbReference>
<name>B0NV95_BACSE</name>
<sequence>MRTGRYDKIIANNAVPDMYRRVLVTVDTSVVQTTRTTNVAIVANADILDRAGIEYHYMAADRTGSGSMLIGIEIGNFLHPRNQLRTVTVQRHDIGLMSRKFVTDKHFAPTGLVQDRHFHTVTEPGQSVYKNNVYILDKSIMPYFIIGNVVLDILDAAIITHRYIVKRYMPQTGMLLYSTRQSKFRMEYPQTHLTRKTGMMYEFR</sequence>
<comment type="caution">
    <text evidence="2">The sequence shown here is derived from an EMBL/GenBank/DDBJ whole genome shotgun (WGS) entry which is preliminary data.</text>
</comment>